<feature type="region of interest" description="Disordered" evidence="1">
    <location>
        <begin position="164"/>
        <end position="224"/>
    </location>
</feature>
<organism evidence="2 3">
    <name type="scientific">Cucumis melo var. makuwa</name>
    <name type="common">Oriental melon</name>
    <dbReference type="NCBI Taxonomy" id="1194695"/>
    <lineage>
        <taxon>Eukaryota</taxon>
        <taxon>Viridiplantae</taxon>
        <taxon>Streptophyta</taxon>
        <taxon>Embryophyta</taxon>
        <taxon>Tracheophyta</taxon>
        <taxon>Spermatophyta</taxon>
        <taxon>Magnoliopsida</taxon>
        <taxon>eudicotyledons</taxon>
        <taxon>Gunneridae</taxon>
        <taxon>Pentapetalae</taxon>
        <taxon>rosids</taxon>
        <taxon>fabids</taxon>
        <taxon>Cucurbitales</taxon>
        <taxon>Cucurbitaceae</taxon>
        <taxon>Benincaseae</taxon>
        <taxon>Cucumis</taxon>
    </lineage>
</organism>
<dbReference type="GO" id="GO:0006508">
    <property type="term" value="P:proteolysis"/>
    <property type="evidence" value="ECO:0007669"/>
    <property type="project" value="UniProtKB-KW"/>
</dbReference>
<dbReference type="GO" id="GO:0008233">
    <property type="term" value="F:peptidase activity"/>
    <property type="evidence" value="ECO:0007669"/>
    <property type="project" value="UniProtKB-KW"/>
</dbReference>
<dbReference type="EMBL" id="SSTD01006251">
    <property type="protein sequence ID" value="TYK20553.1"/>
    <property type="molecule type" value="Genomic_DNA"/>
</dbReference>
<keyword evidence="2" id="KW-0645">Protease</keyword>
<accession>A0A5D3DAG4</accession>
<sequence length="388" mass="44221">MLYLAEVPDSIHYLESRLEEISKKAGTIDAFIELCCPHGRTCRRARQLSEDTLRDDKWHAEDFRVTLDVVRNEIAYVNARLNLTMQAMANQGRAEEAISVSKYFKATNTITEEAKVALATMHLFEDAKLWWRAETVAKTKLYEQRVQDLTLAYPAVERLFDLTSDSQDVRRDQSSSPRRNRNSRSSSPKDAEGGKDFGRDRRPYQSNTENTQRRPNNRSPPKRPLSCFTCEGPYLARECLNKVYRGQTSKTPLGEGFRKNESREYCCPTFRRASETTDDKVGRVERLRRLCGCKDGDFDIVLGIEFLLEHQVIPMPSPKCLVITGSLPTVVQADIRQPNRFKVISAIQLDESLVQEEPPSATILLGALRKLGETVLKDTLCVPEKYHG</sequence>
<evidence type="ECO:0000313" key="3">
    <source>
        <dbReference type="Proteomes" id="UP000321947"/>
    </source>
</evidence>
<evidence type="ECO:0000256" key="1">
    <source>
        <dbReference type="SAM" id="MobiDB-lite"/>
    </source>
</evidence>
<dbReference type="AlphaFoldDB" id="A0A5D3DAG4"/>
<comment type="caution">
    <text evidence="2">The sequence shown here is derived from an EMBL/GenBank/DDBJ whole genome shotgun (WGS) entry which is preliminary data.</text>
</comment>
<keyword evidence="2" id="KW-0378">Hydrolase</keyword>
<reference evidence="2 3" key="1">
    <citation type="submission" date="2019-08" db="EMBL/GenBank/DDBJ databases">
        <title>Draft genome sequences of two oriental melons (Cucumis melo L. var makuwa).</title>
        <authorList>
            <person name="Kwon S.-Y."/>
        </authorList>
    </citation>
    <scope>NUCLEOTIDE SEQUENCE [LARGE SCALE GENOMIC DNA]</scope>
    <source>
        <strain evidence="3">cv. Chang Bougi</strain>
        <tissue evidence="2">Leaf</tissue>
    </source>
</reference>
<gene>
    <name evidence="2" type="ORF">E5676_scaffold237G001410</name>
</gene>
<name>A0A5D3DAG4_CUCMM</name>
<dbReference type="Proteomes" id="UP000321947">
    <property type="component" value="Unassembled WGS sequence"/>
</dbReference>
<feature type="compositionally biased region" description="Basic and acidic residues" evidence="1">
    <location>
        <begin position="187"/>
        <end position="203"/>
    </location>
</feature>
<protein>
    <submittedName>
        <fullName evidence="2">Asp_protease_2 domain-containing protein</fullName>
    </submittedName>
</protein>
<evidence type="ECO:0000313" key="2">
    <source>
        <dbReference type="EMBL" id="TYK20553.1"/>
    </source>
</evidence>
<proteinExistence type="predicted"/>